<evidence type="ECO:0000313" key="11">
    <source>
        <dbReference type="Proteomes" id="UP000095591"/>
    </source>
</evidence>
<name>A0A174FPA8_PARDI</name>
<feature type="transmembrane region" description="Helical" evidence="1">
    <location>
        <begin position="59"/>
        <end position="76"/>
    </location>
</feature>
<dbReference type="OrthoDB" id="1096547at2"/>
<dbReference type="AlphaFoldDB" id="A0A174FPA8"/>
<dbReference type="EMBL" id="CYXP01000008">
    <property type="protein sequence ID" value="CUN28210.1"/>
    <property type="molecule type" value="Genomic_DNA"/>
</dbReference>
<evidence type="ECO:0000313" key="13">
    <source>
        <dbReference type="Proteomes" id="UP000432516"/>
    </source>
</evidence>
<dbReference type="Proteomes" id="UP000095591">
    <property type="component" value="Unassembled WGS sequence"/>
</dbReference>
<dbReference type="Proteomes" id="UP000432516">
    <property type="component" value="Unassembled WGS sequence"/>
</dbReference>
<keyword evidence="1" id="KW-0812">Transmembrane</keyword>
<sequence length="209" mass="23836">MEDRKLSEKESLDIITQMINSSKRNMKVGSGNVLLYWGYFTVLLSVVISSLIVYTQNYIWSWGWMLMFAVGPVISYKQRGCEPAVVTYTDKTISSVWQVFGCMFGLTFVLIAAFCVLYEQSVNFILMLPLSLLYCGLGVSINGIILREKWMIYSPVVAFVLVIYMLMSLINHGPVTVLWYLYFGLSFVVMMIIPGHILNNKAKKQCLKN</sequence>
<reference evidence="13 14" key="3">
    <citation type="journal article" date="2019" name="Nat. Med.">
        <title>A library of human gut bacterial isolates paired with longitudinal multiomics data enables mechanistic microbiome research.</title>
        <authorList>
            <person name="Poyet M."/>
            <person name="Groussin M."/>
            <person name="Gibbons S.M."/>
            <person name="Avila-Pacheco J."/>
            <person name="Jiang X."/>
            <person name="Kearney S.M."/>
            <person name="Perrotta A.R."/>
            <person name="Berdy B."/>
            <person name="Zhao S."/>
            <person name="Lieberman T.D."/>
            <person name="Swanson P.K."/>
            <person name="Smith M."/>
            <person name="Roesemann S."/>
            <person name="Alexander J.E."/>
            <person name="Rich S.A."/>
            <person name="Livny J."/>
            <person name="Vlamakis H."/>
            <person name="Clish C."/>
            <person name="Bullock K."/>
            <person name="Deik A."/>
            <person name="Scott J."/>
            <person name="Pierce K.A."/>
            <person name="Xavier R.J."/>
            <person name="Alm E.J."/>
        </authorList>
    </citation>
    <scope>NUCLEOTIDE SEQUENCE [LARGE SCALE GENOMIC DNA]</scope>
    <source>
        <strain evidence="7 13">BIOML-A2</strain>
        <strain evidence="8 15">BIOML-A20</strain>
        <strain evidence="6 14">BIOML-A32</strain>
        <strain evidence="5 16">BIOML-A9</strain>
    </source>
</reference>
<evidence type="ECO:0000313" key="4">
    <source>
        <dbReference type="EMBL" id="MDB9005024.1"/>
    </source>
</evidence>
<keyword evidence="1" id="KW-0472">Membrane</keyword>
<reference evidence="9 12" key="2">
    <citation type="submission" date="2018-08" db="EMBL/GenBank/DDBJ databases">
        <title>A genome reference for cultivated species of the human gut microbiota.</title>
        <authorList>
            <person name="Zou Y."/>
            <person name="Xue W."/>
            <person name="Luo G."/>
        </authorList>
    </citation>
    <scope>NUCLEOTIDE SEQUENCE [LARGE SCALE GENOMIC DNA]</scope>
    <source>
        <strain evidence="9 12">AM30-4</strain>
    </source>
</reference>
<dbReference type="EMBL" id="QSJN01000010">
    <property type="protein sequence ID" value="RHD72847.1"/>
    <property type="molecule type" value="Genomic_DNA"/>
</dbReference>
<evidence type="ECO:0000313" key="16">
    <source>
        <dbReference type="Proteomes" id="UP000461276"/>
    </source>
</evidence>
<feature type="transmembrane region" description="Helical" evidence="1">
    <location>
        <begin position="124"/>
        <end position="145"/>
    </location>
</feature>
<dbReference type="Proteomes" id="UP000441609">
    <property type="component" value="Unassembled WGS sequence"/>
</dbReference>
<dbReference type="Proteomes" id="UP000441358">
    <property type="component" value="Unassembled WGS sequence"/>
</dbReference>
<dbReference type="EMBL" id="CYYK01000008">
    <property type="protein sequence ID" value="CUO50439.1"/>
    <property type="molecule type" value="Genomic_DNA"/>
</dbReference>
<dbReference type="EMBL" id="WKNE01000003">
    <property type="protein sequence ID" value="MRZ54167.1"/>
    <property type="molecule type" value="Genomic_DNA"/>
</dbReference>
<dbReference type="EMBL" id="WKMO01000010">
    <property type="protein sequence ID" value="MSB74123.1"/>
    <property type="molecule type" value="Genomic_DNA"/>
</dbReference>
<feature type="transmembrane region" description="Helical" evidence="1">
    <location>
        <begin position="177"/>
        <end position="198"/>
    </location>
</feature>
<evidence type="ECO:0000313" key="5">
    <source>
        <dbReference type="EMBL" id="MRY93186.1"/>
    </source>
</evidence>
<dbReference type="EMBL" id="JAQMPJ010000005">
    <property type="protein sequence ID" value="MDB9005024.1"/>
    <property type="molecule type" value="Genomic_DNA"/>
</dbReference>
<evidence type="ECO:0000256" key="1">
    <source>
        <dbReference type="SAM" id="Phobius"/>
    </source>
</evidence>
<dbReference type="RefSeq" id="WP_005854635.1">
    <property type="nucleotide sequence ID" value="NZ_BQOC01000001.1"/>
</dbReference>
<evidence type="ECO:0000313" key="2">
    <source>
        <dbReference type="EMBL" id="CUN28210.1"/>
    </source>
</evidence>
<evidence type="ECO:0000313" key="15">
    <source>
        <dbReference type="Proteomes" id="UP000441609"/>
    </source>
</evidence>
<evidence type="ECO:0000313" key="6">
    <source>
        <dbReference type="EMBL" id="MRZ51122.1"/>
    </source>
</evidence>
<evidence type="ECO:0000313" key="8">
    <source>
        <dbReference type="EMBL" id="MSB74123.1"/>
    </source>
</evidence>
<evidence type="ECO:0008006" key="17">
    <source>
        <dbReference type="Google" id="ProtNLM"/>
    </source>
</evidence>
<dbReference type="Proteomes" id="UP000095455">
    <property type="component" value="Unassembled WGS sequence"/>
</dbReference>
<dbReference type="OMA" id="VMMIIPG"/>
<proteinExistence type="predicted"/>
<evidence type="ECO:0000313" key="7">
    <source>
        <dbReference type="EMBL" id="MRZ54167.1"/>
    </source>
</evidence>
<accession>A0A174FPA8</accession>
<dbReference type="EMBL" id="WKMY01000004">
    <property type="protein sequence ID" value="MRY93186.1"/>
    <property type="molecule type" value="Genomic_DNA"/>
</dbReference>
<reference evidence="4" key="4">
    <citation type="submission" date="2023-01" db="EMBL/GenBank/DDBJ databases">
        <title>Human gut microbiome strain richness.</title>
        <authorList>
            <person name="Chen-Liaw A."/>
        </authorList>
    </citation>
    <scope>NUCLEOTIDE SEQUENCE</scope>
    <source>
        <strain evidence="4">RTP21484st1_E5_RTP21484_190118</strain>
    </source>
</reference>
<evidence type="ECO:0000313" key="10">
    <source>
        <dbReference type="Proteomes" id="UP000095455"/>
    </source>
</evidence>
<dbReference type="Proteomes" id="UP000284660">
    <property type="component" value="Unassembled WGS sequence"/>
</dbReference>
<dbReference type="EMBL" id="WKMC01000009">
    <property type="protein sequence ID" value="MRZ51122.1"/>
    <property type="molecule type" value="Genomic_DNA"/>
</dbReference>
<evidence type="ECO:0000313" key="9">
    <source>
        <dbReference type="EMBL" id="RHD72847.1"/>
    </source>
</evidence>
<feature type="transmembrane region" description="Helical" evidence="1">
    <location>
        <begin position="33"/>
        <end position="53"/>
    </location>
</feature>
<feature type="transmembrane region" description="Helical" evidence="1">
    <location>
        <begin position="96"/>
        <end position="118"/>
    </location>
</feature>
<protein>
    <recommendedName>
        <fullName evidence="17">DUF308 domain-containing protein</fullName>
    </recommendedName>
</protein>
<reference evidence="10 11" key="1">
    <citation type="submission" date="2015-09" db="EMBL/GenBank/DDBJ databases">
        <authorList>
            <consortium name="Pathogen Informatics"/>
        </authorList>
    </citation>
    <scope>NUCLEOTIDE SEQUENCE [LARGE SCALE GENOMIC DNA]</scope>
    <source>
        <strain evidence="3 10">2789STDY5608822</strain>
        <strain evidence="2 11">2789STDY5608872</strain>
    </source>
</reference>
<evidence type="ECO:0000313" key="12">
    <source>
        <dbReference type="Proteomes" id="UP000284660"/>
    </source>
</evidence>
<dbReference type="Proteomes" id="UP001210126">
    <property type="component" value="Unassembled WGS sequence"/>
</dbReference>
<gene>
    <name evidence="9" type="ORF">DW782_16115</name>
    <name evidence="3" type="ORF">ERS852380_02450</name>
    <name evidence="2" type="ORF">ERS852429_03223</name>
    <name evidence="6" type="ORF">GKD66_12995</name>
    <name evidence="5" type="ORF">GKD67_08095</name>
    <name evidence="7" type="ORF">GKD68_05295</name>
    <name evidence="8" type="ORF">GKD70_12675</name>
    <name evidence="4" type="ORF">PN599_08415</name>
</gene>
<organism evidence="5 16">
    <name type="scientific">Parabacteroides distasonis</name>
    <dbReference type="NCBI Taxonomy" id="823"/>
    <lineage>
        <taxon>Bacteria</taxon>
        <taxon>Pseudomonadati</taxon>
        <taxon>Bacteroidota</taxon>
        <taxon>Bacteroidia</taxon>
        <taxon>Bacteroidales</taxon>
        <taxon>Tannerellaceae</taxon>
        <taxon>Parabacteroides</taxon>
    </lineage>
</organism>
<dbReference type="Proteomes" id="UP000461276">
    <property type="component" value="Unassembled WGS sequence"/>
</dbReference>
<keyword evidence="1" id="KW-1133">Transmembrane helix</keyword>
<evidence type="ECO:0000313" key="14">
    <source>
        <dbReference type="Proteomes" id="UP000441358"/>
    </source>
</evidence>
<feature type="transmembrane region" description="Helical" evidence="1">
    <location>
        <begin position="152"/>
        <end position="171"/>
    </location>
</feature>
<evidence type="ECO:0000313" key="3">
    <source>
        <dbReference type="EMBL" id="CUO50439.1"/>
    </source>
</evidence>